<protein>
    <submittedName>
        <fullName evidence="1">Uncharacterized protein</fullName>
    </submittedName>
</protein>
<evidence type="ECO:0000313" key="2">
    <source>
        <dbReference type="Proteomes" id="UP000317496"/>
    </source>
</evidence>
<dbReference type="EMBL" id="CP041636">
    <property type="protein sequence ID" value="QDO95887.1"/>
    <property type="molecule type" value="Genomic_DNA"/>
</dbReference>
<dbReference type="Proteomes" id="UP000317496">
    <property type="component" value="Chromosome"/>
</dbReference>
<accession>A0A516GWH3</accession>
<keyword evidence="2" id="KW-1185">Reference proteome</keyword>
<organism evidence="1 2">
    <name type="scientific">Ferrovibrio terrae</name>
    <dbReference type="NCBI Taxonomy" id="2594003"/>
    <lineage>
        <taxon>Bacteria</taxon>
        <taxon>Pseudomonadati</taxon>
        <taxon>Pseudomonadota</taxon>
        <taxon>Alphaproteobacteria</taxon>
        <taxon>Rhodospirillales</taxon>
        <taxon>Rhodospirillaceae</taxon>
        <taxon>Ferrovibrio</taxon>
    </lineage>
</organism>
<reference evidence="1 2" key="1">
    <citation type="submission" date="2019-07" db="EMBL/GenBank/DDBJ databases">
        <title>Genome sequencing for Ferrovibrio sp. K5.</title>
        <authorList>
            <person name="Park S.-J."/>
        </authorList>
    </citation>
    <scope>NUCLEOTIDE SEQUENCE [LARGE SCALE GENOMIC DNA]</scope>
    <source>
        <strain evidence="1 2">K5</strain>
    </source>
</reference>
<name>A0A516GWH3_9PROT</name>
<proteinExistence type="predicted"/>
<dbReference type="KEGG" id="fer:FNB15_00685"/>
<sequence length="121" mass="13555">MAGLLPRILPEPEKFRRLSKLKRRACLQEALGTFLDTLQVDGRDPRAFESVKFRSAMEALGEGNLDQAYEDAMALQRHAPVQADDIAVSGQPLSRDEMATGLRSLLDHLQTRAPKRRAEAR</sequence>
<evidence type="ECO:0000313" key="1">
    <source>
        <dbReference type="EMBL" id="QDO95887.1"/>
    </source>
</evidence>
<dbReference type="AlphaFoldDB" id="A0A516GWH3"/>
<gene>
    <name evidence="1" type="ORF">FNB15_00685</name>
</gene>
<dbReference type="RefSeq" id="WP_144066868.1">
    <property type="nucleotide sequence ID" value="NZ_CP041636.1"/>
</dbReference>